<name>A0A3G1KP50_FORW1</name>
<feature type="active site" description="Proton donor" evidence="2">
    <location>
        <position position="40"/>
    </location>
</feature>
<dbReference type="AlphaFoldDB" id="A0A3G1KP50"/>
<dbReference type="Pfam" id="PF02834">
    <property type="entry name" value="LigT_PEase"/>
    <property type="match status" value="2"/>
</dbReference>
<accession>A0A3G1KP50</accession>
<keyword evidence="1 2" id="KW-0378">Hydrolase</keyword>
<dbReference type="InterPro" id="IPR009097">
    <property type="entry name" value="Cyclic_Pdiesterase"/>
</dbReference>
<dbReference type="GO" id="GO:0004113">
    <property type="term" value="F:2',3'-cyclic-nucleotide 3'-phosphodiesterase activity"/>
    <property type="evidence" value="ECO:0007669"/>
    <property type="project" value="InterPro"/>
</dbReference>
<dbReference type="KEGG" id="fwa:DCMF_04995"/>
<reference evidence="4 5" key="1">
    <citation type="submission" date="2016-10" db="EMBL/GenBank/DDBJ databases">
        <title>Complete Genome Sequence of Peptococcaceae strain DCMF.</title>
        <authorList>
            <person name="Edwards R.J."/>
            <person name="Holland S.I."/>
            <person name="Deshpande N.P."/>
            <person name="Wong Y.K."/>
            <person name="Ertan H."/>
            <person name="Manefield M."/>
            <person name="Russell T.L."/>
            <person name="Lee M.J."/>
        </authorList>
    </citation>
    <scope>NUCLEOTIDE SEQUENCE [LARGE SCALE GENOMIC DNA]</scope>
    <source>
        <strain evidence="4 5">DCMF</strain>
    </source>
</reference>
<dbReference type="EC" id="3.1.4.58" evidence="2"/>
<sequence>MRTFIALELNSPVRDQLAQISAPFLGKNREIKWVAPENLHLTLKFLGEITANQCEGIKNALKEICAKHHPFSLTFQGLGAFPHFRSPKIIWAGVNDSAPLLGLVKDISSLIKAGDGKDFRPHITLARIKENSPRLLDVIKDLEEKRSHLFGTVKIEGISFMESVLRPAGPIYQKISFSKLKIVDN</sequence>
<evidence type="ECO:0000256" key="2">
    <source>
        <dbReference type="HAMAP-Rule" id="MF_01940"/>
    </source>
</evidence>
<dbReference type="PANTHER" id="PTHR35561:SF1">
    <property type="entry name" value="RNA 2',3'-CYCLIC PHOSPHODIESTERASE"/>
    <property type="match status" value="1"/>
</dbReference>
<feature type="short sequence motif" description="HXTX 2" evidence="2">
    <location>
        <begin position="122"/>
        <end position="125"/>
    </location>
</feature>
<protein>
    <recommendedName>
        <fullName evidence="2">RNA 2',3'-cyclic phosphodiesterase</fullName>
        <shortName evidence="2">RNA 2',3'-CPDase</shortName>
        <ecNumber evidence="2">3.1.4.58</ecNumber>
    </recommendedName>
</protein>
<organism evidence="4 5">
    <name type="scientific">Formimonas warabiya</name>
    <dbReference type="NCBI Taxonomy" id="1761012"/>
    <lineage>
        <taxon>Bacteria</taxon>
        <taxon>Bacillati</taxon>
        <taxon>Bacillota</taxon>
        <taxon>Clostridia</taxon>
        <taxon>Eubacteriales</taxon>
        <taxon>Peptococcaceae</taxon>
        <taxon>Candidatus Formimonas</taxon>
    </lineage>
</organism>
<feature type="active site" description="Proton acceptor" evidence="2">
    <location>
        <position position="122"/>
    </location>
</feature>
<feature type="short sequence motif" description="HXTX 1" evidence="2">
    <location>
        <begin position="40"/>
        <end position="43"/>
    </location>
</feature>
<evidence type="ECO:0000259" key="3">
    <source>
        <dbReference type="Pfam" id="PF02834"/>
    </source>
</evidence>
<evidence type="ECO:0000313" key="4">
    <source>
        <dbReference type="EMBL" id="ATW24228.1"/>
    </source>
</evidence>
<keyword evidence="5" id="KW-1185">Reference proteome</keyword>
<dbReference type="PANTHER" id="PTHR35561">
    <property type="entry name" value="RNA 2',3'-CYCLIC PHOSPHODIESTERASE"/>
    <property type="match status" value="1"/>
</dbReference>
<dbReference type="Proteomes" id="UP000323521">
    <property type="component" value="Chromosome"/>
</dbReference>
<comment type="catalytic activity">
    <reaction evidence="2">
        <text>a 3'-end 2',3'-cyclophospho-ribonucleotide-RNA + H2O = a 3'-end 2'-phospho-ribonucleotide-RNA + H(+)</text>
        <dbReference type="Rhea" id="RHEA:11828"/>
        <dbReference type="Rhea" id="RHEA-COMP:10464"/>
        <dbReference type="Rhea" id="RHEA-COMP:17353"/>
        <dbReference type="ChEBI" id="CHEBI:15377"/>
        <dbReference type="ChEBI" id="CHEBI:15378"/>
        <dbReference type="ChEBI" id="CHEBI:83064"/>
        <dbReference type="ChEBI" id="CHEBI:173113"/>
        <dbReference type="EC" id="3.1.4.58"/>
    </reaction>
</comment>
<keyword evidence="4" id="KW-0436">Ligase</keyword>
<dbReference type="GO" id="GO:0008664">
    <property type="term" value="F:RNA 2',3'-cyclic 3'-phosphodiesterase activity"/>
    <property type="evidence" value="ECO:0007669"/>
    <property type="project" value="UniProtKB-EC"/>
</dbReference>
<feature type="domain" description="Phosphoesterase HXTX" evidence="3">
    <location>
        <begin position="8"/>
        <end position="91"/>
    </location>
</feature>
<dbReference type="InterPro" id="IPR014051">
    <property type="entry name" value="Phosphoesterase_HXTX"/>
</dbReference>
<dbReference type="HAMAP" id="MF_01940">
    <property type="entry name" value="RNA_CPDase"/>
    <property type="match status" value="1"/>
</dbReference>
<feature type="domain" description="Phosphoesterase HXTX" evidence="3">
    <location>
        <begin position="117"/>
        <end position="172"/>
    </location>
</feature>
<dbReference type="GO" id="GO:0016874">
    <property type="term" value="F:ligase activity"/>
    <property type="evidence" value="ECO:0007669"/>
    <property type="project" value="UniProtKB-KW"/>
</dbReference>
<proteinExistence type="inferred from homology"/>
<dbReference type="EMBL" id="CP017634">
    <property type="protein sequence ID" value="ATW24228.1"/>
    <property type="molecule type" value="Genomic_DNA"/>
</dbReference>
<dbReference type="SUPFAM" id="SSF55144">
    <property type="entry name" value="LigT-like"/>
    <property type="match status" value="1"/>
</dbReference>
<dbReference type="Gene3D" id="3.90.1140.10">
    <property type="entry name" value="Cyclic phosphodiesterase"/>
    <property type="match status" value="1"/>
</dbReference>
<comment type="similarity">
    <text evidence="2">Belongs to the 2H phosphoesterase superfamily. ThpR family.</text>
</comment>
<gene>
    <name evidence="4" type="ORF">DCMF_04995</name>
</gene>
<evidence type="ECO:0000256" key="1">
    <source>
        <dbReference type="ARBA" id="ARBA00022801"/>
    </source>
</evidence>
<dbReference type="InterPro" id="IPR004175">
    <property type="entry name" value="RNA_CPDase"/>
</dbReference>
<dbReference type="NCBIfam" id="TIGR02258">
    <property type="entry name" value="2_5_ligase"/>
    <property type="match status" value="1"/>
</dbReference>
<evidence type="ECO:0000313" key="5">
    <source>
        <dbReference type="Proteomes" id="UP000323521"/>
    </source>
</evidence>
<comment type="function">
    <text evidence="2">Hydrolyzes RNA 2',3'-cyclic phosphodiester to an RNA 2'-phosphomonoester.</text>
</comment>